<dbReference type="OrthoDB" id="9808966at2"/>
<dbReference type="CDD" id="cd07026">
    <property type="entry name" value="Ribosomal_L20"/>
    <property type="match status" value="1"/>
</dbReference>
<keyword evidence="10" id="KW-1185">Reference proteome</keyword>
<keyword evidence="5 7" id="KW-0687">Ribonucleoprotein</keyword>
<evidence type="ECO:0000256" key="5">
    <source>
        <dbReference type="ARBA" id="ARBA00023274"/>
    </source>
</evidence>
<evidence type="ECO:0000313" key="9">
    <source>
        <dbReference type="EMBL" id="RIJ27352.1"/>
    </source>
</evidence>
<keyword evidence="2 7" id="KW-0699">rRNA-binding</keyword>
<gene>
    <name evidence="7" type="primary">rplT</name>
    <name evidence="9" type="ORF">D1222_13180</name>
</gene>
<dbReference type="Pfam" id="PF00453">
    <property type="entry name" value="Ribosomal_L20"/>
    <property type="match status" value="1"/>
</dbReference>
<dbReference type="PRINTS" id="PR00062">
    <property type="entry name" value="RIBOSOMALL20"/>
</dbReference>
<evidence type="ECO:0000256" key="3">
    <source>
        <dbReference type="ARBA" id="ARBA00022884"/>
    </source>
</evidence>
<dbReference type="PROSITE" id="PS00937">
    <property type="entry name" value="RIBOSOMAL_L20"/>
    <property type="match status" value="1"/>
</dbReference>
<sequence length="121" mass="13707">MPRSRNKVPAHARHKKIIKAAKGYYGRRKNTFRTANAAVWKAGQYAYIGRKQKKRTFRSLWIQRINAAVRIHDEELTYSRFIDGLTKAGVEVDRKVMADLAVHEPEAFGALVEKAKGALAA</sequence>
<evidence type="ECO:0000313" key="10">
    <source>
        <dbReference type="Proteomes" id="UP000265845"/>
    </source>
</evidence>
<proteinExistence type="inferred from homology"/>
<reference evidence="9 10" key="1">
    <citation type="submission" date="2018-08" db="EMBL/GenBank/DDBJ databases">
        <title>Henriciella mobilis sp. nov., isolated from seawater.</title>
        <authorList>
            <person name="Cheng H."/>
            <person name="Wu Y.-H."/>
            <person name="Xu X.-W."/>
            <person name="Guo L.-L."/>
        </authorList>
    </citation>
    <scope>NUCLEOTIDE SEQUENCE [LARGE SCALE GENOMIC DNA]</scope>
    <source>
        <strain evidence="9 10">CCUG67844</strain>
    </source>
</reference>
<keyword evidence="4 7" id="KW-0689">Ribosomal protein</keyword>
<dbReference type="GO" id="GO:0003735">
    <property type="term" value="F:structural constituent of ribosome"/>
    <property type="evidence" value="ECO:0007669"/>
    <property type="project" value="InterPro"/>
</dbReference>
<dbReference type="Proteomes" id="UP000265845">
    <property type="component" value="Unassembled WGS sequence"/>
</dbReference>
<dbReference type="InterPro" id="IPR005813">
    <property type="entry name" value="Ribosomal_bL20"/>
</dbReference>
<dbReference type="InterPro" id="IPR035566">
    <property type="entry name" value="Ribosomal_protein_bL20_C"/>
</dbReference>
<dbReference type="RefSeq" id="WP_119454734.1">
    <property type="nucleotide sequence ID" value="NZ_QWGA01000008.1"/>
</dbReference>
<name>A0A399RC54_9PROT</name>
<comment type="function">
    <text evidence="7 8">Binds directly to 23S ribosomal RNA and is necessary for the in vitro assembly process of the 50S ribosomal subunit. It is not involved in the protein synthesizing functions of that subunit.</text>
</comment>
<comment type="caution">
    <text evidence="9">The sequence shown here is derived from an EMBL/GenBank/DDBJ whole genome shotgun (WGS) entry which is preliminary data.</text>
</comment>
<dbReference type="GO" id="GO:0019843">
    <property type="term" value="F:rRNA binding"/>
    <property type="evidence" value="ECO:0007669"/>
    <property type="project" value="UniProtKB-UniRule"/>
</dbReference>
<evidence type="ECO:0000256" key="6">
    <source>
        <dbReference type="ARBA" id="ARBA00035172"/>
    </source>
</evidence>
<organism evidence="9 10">
    <name type="scientific">Henriciella algicola</name>
    <dbReference type="NCBI Taxonomy" id="1608422"/>
    <lineage>
        <taxon>Bacteria</taxon>
        <taxon>Pseudomonadati</taxon>
        <taxon>Pseudomonadota</taxon>
        <taxon>Alphaproteobacteria</taxon>
        <taxon>Hyphomonadales</taxon>
        <taxon>Hyphomonadaceae</taxon>
        <taxon>Henriciella</taxon>
    </lineage>
</organism>
<dbReference type="EMBL" id="QWGA01000008">
    <property type="protein sequence ID" value="RIJ27352.1"/>
    <property type="molecule type" value="Genomic_DNA"/>
</dbReference>
<evidence type="ECO:0000256" key="2">
    <source>
        <dbReference type="ARBA" id="ARBA00022730"/>
    </source>
</evidence>
<comment type="similarity">
    <text evidence="1 7 8">Belongs to the bacterial ribosomal protein bL20 family.</text>
</comment>
<evidence type="ECO:0000256" key="1">
    <source>
        <dbReference type="ARBA" id="ARBA00007698"/>
    </source>
</evidence>
<accession>A0A399RC54</accession>
<dbReference type="Gene3D" id="1.10.1900.20">
    <property type="entry name" value="Ribosomal protein L20"/>
    <property type="match status" value="1"/>
</dbReference>
<dbReference type="GO" id="GO:1990904">
    <property type="term" value="C:ribonucleoprotein complex"/>
    <property type="evidence" value="ECO:0007669"/>
    <property type="project" value="UniProtKB-KW"/>
</dbReference>
<protein>
    <recommendedName>
        <fullName evidence="6 7">Large ribosomal subunit protein bL20</fullName>
    </recommendedName>
</protein>
<keyword evidence="3 7" id="KW-0694">RNA-binding</keyword>
<dbReference type="AlphaFoldDB" id="A0A399RC54"/>
<dbReference type="GO" id="GO:0006412">
    <property type="term" value="P:translation"/>
    <property type="evidence" value="ECO:0007669"/>
    <property type="project" value="InterPro"/>
</dbReference>
<dbReference type="HAMAP" id="MF_00382">
    <property type="entry name" value="Ribosomal_bL20"/>
    <property type="match status" value="1"/>
</dbReference>
<dbReference type="GO" id="GO:0000027">
    <property type="term" value="P:ribosomal large subunit assembly"/>
    <property type="evidence" value="ECO:0007669"/>
    <property type="project" value="UniProtKB-UniRule"/>
</dbReference>
<dbReference type="InterPro" id="IPR049946">
    <property type="entry name" value="RIBOSOMAL_L20_CS"/>
</dbReference>
<dbReference type="FunFam" id="1.10.1900.20:FF:000001">
    <property type="entry name" value="50S ribosomal protein L20"/>
    <property type="match status" value="1"/>
</dbReference>
<dbReference type="PANTHER" id="PTHR10986">
    <property type="entry name" value="39S RIBOSOMAL PROTEIN L20"/>
    <property type="match status" value="1"/>
</dbReference>
<dbReference type="SUPFAM" id="SSF74731">
    <property type="entry name" value="Ribosomal protein L20"/>
    <property type="match status" value="1"/>
</dbReference>
<dbReference type="NCBIfam" id="TIGR01032">
    <property type="entry name" value="rplT_bact"/>
    <property type="match status" value="1"/>
</dbReference>
<evidence type="ECO:0000256" key="7">
    <source>
        <dbReference type="HAMAP-Rule" id="MF_00382"/>
    </source>
</evidence>
<evidence type="ECO:0000256" key="4">
    <source>
        <dbReference type="ARBA" id="ARBA00022980"/>
    </source>
</evidence>
<evidence type="ECO:0000256" key="8">
    <source>
        <dbReference type="RuleBase" id="RU000560"/>
    </source>
</evidence>
<dbReference type="GO" id="GO:0005840">
    <property type="term" value="C:ribosome"/>
    <property type="evidence" value="ECO:0007669"/>
    <property type="project" value="UniProtKB-KW"/>
</dbReference>
<dbReference type="Gene3D" id="6.10.160.10">
    <property type="match status" value="1"/>
</dbReference>